<dbReference type="SMART" id="SM01008">
    <property type="entry name" value="Ald_Xan_dh_C"/>
    <property type="match status" value="1"/>
</dbReference>
<dbReference type="Proteomes" id="UP001153050">
    <property type="component" value="Unassembled WGS sequence"/>
</dbReference>
<dbReference type="InterPro" id="IPR006311">
    <property type="entry name" value="TAT_signal"/>
</dbReference>
<dbReference type="EMBL" id="CAKXZT010000004">
    <property type="protein sequence ID" value="CAH2395228.1"/>
    <property type="molecule type" value="Genomic_DNA"/>
</dbReference>
<dbReference type="Gene3D" id="3.90.1170.50">
    <property type="entry name" value="Aldehyde oxidase/xanthine dehydrogenase, a/b hammerhead"/>
    <property type="match status" value="1"/>
</dbReference>
<dbReference type="InterPro" id="IPR046867">
    <property type="entry name" value="AldOxase/xan_DH_MoCoBD2"/>
</dbReference>
<keyword evidence="1" id="KW-0812">Transmembrane</keyword>
<keyword evidence="1" id="KW-1133">Transmembrane helix</keyword>
<evidence type="ECO:0000256" key="1">
    <source>
        <dbReference type="SAM" id="Phobius"/>
    </source>
</evidence>
<organism evidence="3 4">
    <name type="scientific">Mesorhizobium escarrei</name>
    <dbReference type="NCBI Taxonomy" id="666018"/>
    <lineage>
        <taxon>Bacteria</taxon>
        <taxon>Pseudomonadati</taxon>
        <taxon>Pseudomonadota</taxon>
        <taxon>Alphaproteobacteria</taxon>
        <taxon>Hyphomicrobiales</taxon>
        <taxon>Phyllobacteriaceae</taxon>
        <taxon>Mesorhizobium</taxon>
    </lineage>
</organism>
<keyword evidence="3" id="KW-0560">Oxidoreductase</keyword>
<evidence type="ECO:0000313" key="3">
    <source>
        <dbReference type="EMBL" id="CAH2395228.1"/>
    </source>
</evidence>
<dbReference type="EC" id="1.3.99.16" evidence="3"/>
<protein>
    <submittedName>
        <fullName evidence="3">Isoquinoline 1-oxidoreductase beta subunit</fullName>
        <ecNumber evidence="3">1.3.99.16</ecNumber>
    </submittedName>
</protein>
<dbReference type="GO" id="GO:0047121">
    <property type="term" value="F:isoquinoline 1-oxidoreductase activity"/>
    <property type="evidence" value="ECO:0007669"/>
    <property type="project" value="UniProtKB-EC"/>
</dbReference>
<dbReference type="SUPFAM" id="SSF56003">
    <property type="entry name" value="Molybdenum cofactor-binding domain"/>
    <property type="match status" value="2"/>
</dbReference>
<keyword evidence="4" id="KW-1185">Reference proteome</keyword>
<dbReference type="RefSeq" id="WP_254016412.1">
    <property type="nucleotide sequence ID" value="NZ_CAKXZT010000004.1"/>
</dbReference>
<dbReference type="PIRSF" id="PIRSF036389">
    <property type="entry name" value="IOR_B"/>
    <property type="match status" value="1"/>
</dbReference>
<evidence type="ECO:0000313" key="4">
    <source>
        <dbReference type="Proteomes" id="UP001153050"/>
    </source>
</evidence>
<dbReference type="Pfam" id="PF20256">
    <property type="entry name" value="MoCoBD_2"/>
    <property type="match status" value="2"/>
</dbReference>
<dbReference type="PROSITE" id="PS51318">
    <property type="entry name" value="TAT"/>
    <property type="match status" value="1"/>
</dbReference>
<proteinExistence type="predicted"/>
<dbReference type="PANTHER" id="PTHR47495">
    <property type="entry name" value="ALDEHYDE DEHYDROGENASE"/>
    <property type="match status" value="1"/>
</dbReference>
<feature type="domain" description="Aldehyde oxidase/xanthine dehydrogenase a/b hammerhead" evidence="2">
    <location>
        <begin position="231"/>
        <end position="309"/>
    </location>
</feature>
<dbReference type="InterPro" id="IPR012368">
    <property type="entry name" value="OxRdtase_Mopterin-bd_su_IorB"/>
</dbReference>
<sequence length="740" mass="78522">MTDHLNNRSAPQPVSRRDMLKVGLGAGGALFVVFGLPGLAKHLRPDPGGHTASAVTKAEAETSPFTPSAFIRIAADGQVTLTMPYVEMGQGAYTSIPMLIAEELEVDLEQVTLEHAPPDETLYANPLLGVQATGNSSSIRAAWQPLREAGAVARTMLIAAAAARWNVESGSCRAQSGEVLHAPTGRRLSYGELAADAAQMPVPARVELKRPEEFRLIGTPAKRLDTPAKVDGTAVYGIDVRPAGVKVATLAQSPVFGGRVKTVDDAAARAVNGVRQIVVLGDAVAVVADHMGAAKKGLEALVIEWDDGPHAKLSTDAIAAELERATLGPGAVAQDIGDADSAMASAATQLEATYYVPFLAHATMEPMNCTVHFRGDEVEVWVGTQVIARVQAAVADAAGVPLDRVVVHNHLIGGGFGRRLELDGVTRAVEIAKHVDAPVKVVWTREADIQHDMYRPMFFDRISAGLDAKGMPVAWKNCFAGSSVMARWWPPGFNNGLDADTTEGAIHLVYSLPNMHVEYVRVEPPGIPTAFWRSVGPSHNVFVTESFMDELAAAAKQDPVAYRHALLGQSPRAKAVLELAAEKAGWAQPLPERAGRGVSLQFAFATYLAQVAEVEVNSDGGVRIRRVVCAVDCGTVVNPDIVRAQIQSGVIFGITAALYGQITVKDGRVEQANFDTYQILRMDETPAIEVHIVESSEPPGGMGEAGTSAIGPAVTNAIFAATGRRLRKLPVDTVALRAPD</sequence>
<dbReference type="Pfam" id="PF02738">
    <property type="entry name" value="MoCoBD_1"/>
    <property type="match status" value="1"/>
</dbReference>
<dbReference type="PANTHER" id="PTHR47495:SF2">
    <property type="entry name" value="ALDEHYDE DEHYDROGENASE"/>
    <property type="match status" value="1"/>
</dbReference>
<dbReference type="InterPro" id="IPR008274">
    <property type="entry name" value="AldOxase/xan_DH_MoCoBD1"/>
</dbReference>
<feature type="transmembrane region" description="Helical" evidence="1">
    <location>
        <begin position="20"/>
        <end position="40"/>
    </location>
</feature>
<dbReference type="InterPro" id="IPR000674">
    <property type="entry name" value="Ald_Oxase/Xan_DH_a/b"/>
</dbReference>
<evidence type="ECO:0000259" key="2">
    <source>
        <dbReference type="SMART" id="SM01008"/>
    </source>
</evidence>
<reference evidence="3 4" key="1">
    <citation type="submission" date="2022-03" db="EMBL/GenBank/DDBJ databases">
        <authorList>
            <person name="Brunel B."/>
        </authorList>
    </citation>
    <scope>NUCLEOTIDE SEQUENCE [LARGE SCALE GENOMIC DNA]</scope>
    <source>
        <strain evidence="3">STM5069sample</strain>
    </source>
</reference>
<keyword evidence="1" id="KW-0472">Membrane</keyword>
<comment type="caution">
    <text evidence="3">The sequence shown here is derived from an EMBL/GenBank/DDBJ whole genome shotgun (WGS) entry which is preliminary data.</text>
</comment>
<name>A0ABM9DF89_9HYPH</name>
<dbReference type="Gene3D" id="3.30.365.10">
    <property type="entry name" value="Aldehyde oxidase/xanthine dehydrogenase, molybdopterin binding domain"/>
    <property type="match status" value="4"/>
</dbReference>
<gene>
    <name evidence="3" type="ORF">MES5069_1010006</name>
</gene>
<dbReference type="InterPro" id="IPR052516">
    <property type="entry name" value="N-heterocyclic_Hydroxylase"/>
</dbReference>
<dbReference type="InterPro" id="IPR037165">
    <property type="entry name" value="AldOxase/xan_DH_Mopterin-bd_sf"/>
</dbReference>
<accession>A0ABM9DF89</accession>